<dbReference type="Pfam" id="PF01734">
    <property type="entry name" value="Patatin"/>
    <property type="match status" value="1"/>
</dbReference>
<feature type="short sequence motif" description="GXSXG" evidence="4">
    <location>
        <begin position="41"/>
        <end position="45"/>
    </location>
</feature>
<dbReference type="AlphaFoldDB" id="A0A892ZNN1"/>
<feature type="domain" description="PNPLA" evidence="5">
    <location>
        <begin position="10"/>
        <end position="244"/>
    </location>
</feature>
<dbReference type="InterPro" id="IPR002641">
    <property type="entry name" value="PNPLA_dom"/>
</dbReference>
<keyword evidence="1 4" id="KW-0378">Hydrolase</keyword>
<name>A0A892ZNN1_9NEIS</name>
<evidence type="ECO:0000313" key="6">
    <source>
        <dbReference type="EMBL" id="QRQ83286.1"/>
    </source>
</evidence>
<dbReference type="Proteomes" id="UP000653156">
    <property type="component" value="Chromosome"/>
</dbReference>
<dbReference type="SUPFAM" id="SSF52151">
    <property type="entry name" value="FabD/lysophospholipase-like"/>
    <property type="match status" value="1"/>
</dbReference>
<dbReference type="EMBL" id="CP069798">
    <property type="protein sequence ID" value="QRQ83286.1"/>
    <property type="molecule type" value="Genomic_DNA"/>
</dbReference>
<sequence length="414" mass="47362">MCKQYDRVTLLLQGGGALGSYQAGVYEGLHQAGIEINSIAGISIGALNTCIIAGNKPKNRVAALRGFWDTITRRNYTSGSINPFDAMLDGLSAWGKNDALAHTMPYVFENQFLRQQLRLMESYFEAFQTMMEGQKGFFKPRYFMPFNTTPNHLSYYTIDKLKDTLAEFADLRLINDASRMRVSVGAVNVRTGNYAVFTNEHEELRFEHFMASGALPPGFPAVEIDGEYYWDGGLVSNTPLNEIILADESLNQLIFQVDLWNANGMLPENLLEIDERVKDIQYSSRTRMITTLMRQRQHYMSMVKQLLAMIPEKNSCASCVAEAEAMAEVGQKNVIHLIYRKQSYERGHKDYEFSANTMQDHWQSGLYDMNNTLRHEDWFARPPAGEIFTTHNIHEERKKFSQNWDWRQSSADAD</sequence>
<reference evidence="6" key="1">
    <citation type="submission" date="2021-02" db="EMBL/GenBank/DDBJ databases">
        <title>Neisseriaceae sp. 26B isolated from the cloaca of a Common Toad-headed Turtle (Mesoclemmys nasuta).</title>
        <authorList>
            <person name="Spergser J."/>
            <person name="Busse H.-J."/>
        </authorList>
    </citation>
    <scope>NUCLEOTIDE SEQUENCE</scope>
    <source>
        <strain evidence="6">26B</strain>
    </source>
</reference>
<feature type="active site" description="Proton acceptor" evidence="4">
    <location>
        <position position="231"/>
    </location>
</feature>
<keyword evidence="3 4" id="KW-0443">Lipid metabolism</keyword>
<evidence type="ECO:0000313" key="7">
    <source>
        <dbReference type="Proteomes" id="UP000653156"/>
    </source>
</evidence>
<protein>
    <submittedName>
        <fullName evidence="6">DUF3734 domain-containing protein</fullName>
    </submittedName>
</protein>
<evidence type="ECO:0000256" key="1">
    <source>
        <dbReference type="ARBA" id="ARBA00022801"/>
    </source>
</evidence>
<dbReference type="InterPro" id="IPR050301">
    <property type="entry name" value="NTE"/>
</dbReference>
<feature type="active site" description="Nucleophile" evidence="4">
    <location>
        <position position="43"/>
    </location>
</feature>
<keyword evidence="7" id="KW-1185">Reference proteome</keyword>
<dbReference type="GO" id="GO:0016042">
    <property type="term" value="P:lipid catabolic process"/>
    <property type="evidence" value="ECO:0007669"/>
    <property type="project" value="UniProtKB-UniRule"/>
</dbReference>
<keyword evidence="2 4" id="KW-0442">Lipid degradation</keyword>
<accession>A0A892ZNN1</accession>
<gene>
    <name evidence="6" type="ORF">JQU52_05950</name>
</gene>
<dbReference type="PANTHER" id="PTHR14226">
    <property type="entry name" value="NEUROPATHY TARGET ESTERASE/SWISS CHEESE D.MELANOGASTER"/>
    <property type="match status" value="1"/>
</dbReference>
<feature type="short sequence motif" description="DGA/G" evidence="4">
    <location>
        <begin position="231"/>
        <end position="233"/>
    </location>
</feature>
<proteinExistence type="predicted"/>
<organism evidence="6 7">
    <name type="scientific">Paralysiella testudinis</name>
    <dbReference type="NCBI Taxonomy" id="2809020"/>
    <lineage>
        <taxon>Bacteria</taxon>
        <taxon>Pseudomonadati</taxon>
        <taxon>Pseudomonadota</taxon>
        <taxon>Betaproteobacteria</taxon>
        <taxon>Neisseriales</taxon>
        <taxon>Neisseriaceae</taxon>
        <taxon>Paralysiella</taxon>
    </lineage>
</organism>
<feature type="short sequence motif" description="GXGXXG" evidence="4">
    <location>
        <begin position="14"/>
        <end position="19"/>
    </location>
</feature>
<dbReference type="InterPro" id="IPR021095">
    <property type="entry name" value="DUF3734"/>
</dbReference>
<dbReference type="GO" id="GO:0016787">
    <property type="term" value="F:hydrolase activity"/>
    <property type="evidence" value="ECO:0007669"/>
    <property type="project" value="UniProtKB-UniRule"/>
</dbReference>
<evidence type="ECO:0000259" key="5">
    <source>
        <dbReference type="PROSITE" id="PS51635"/>
    </source>
</evidence>
<evidence type="ECO:0000256" key="2">
    <source>
        <dbReference type="ARBA" id="ARBA00022963"/>
    </source>
</evidence>
<evidence type="ECO:0000256" key="3">
    <source>
        <dbReference type="ARBA" id="ARBA00023098"/>
    </source>
</evidence>
<dbReference type="Gene3D" id="3.40.1090.10">
    <property type="entry name" value="Cytosolic phospholipase A2 catalytic domain"/>
    <property type="match status" value="1"/>
</dbReference>
<dbReference type="Pfam" id="PF12536">
    <property type="entry name" value="DUF3734"/>
    <property type="match status" value="1"/>
</dbReference>
<dbReference type="PROSITE" id="PS51635">
    <property type="entry name" value="PNPLA"/>
    <property type="match status" value="1"/>
</dbReference>
<dbReference type="InterPro" id="IPR016035">
    <property type="entry name" value="Acyl_Trfase/lysoPLipase"/>
</dbReference>
<evidence type="ECO:0000256" key="4">
    <source>
        <dbReference type="PROSITE-ProRule" id="PRU01161"/>
    </source>
</evidence>
<dbReference type="PANTHER" id="PTHR14226:SF57">
    <property type="entry name" value="BLR7027 PROTEIN"/>
    <property type="match status" value="1"/>
</dbReference>
<dbReference type="KEGG" id="ptes:JQU52_05950"/>